<dbReference type="PANTHER" id="PTHR43308:SF5">
    <property type="entry name" value="S-LAYER PROTEIN _ PEPTIDOGLYCAN ENDO-BETA-N-ACETYLGLUCOSAMINIDASE"/>
    <property type="match status" value="1"/>
</dbReference>
<dbReference type="RefSeq" id="WP_100543772.1">
    <property type="nucleotide sequence ID" value="NZ_PHQY01000646.1"/>
</dbReference>
<dbReference type="InterPro" id="IPR051465">
    <property type="entry name" value="Cell_Envelope_Struct_Comp"/>
</dbReference>
<dbReference type="Proteomes" id="UP000232101">
    <property type="component" value="Unassembled WGS sequence"/>
</dbReference>
<evidence type="ECO:0000259" key="3">
    <source>
        <dbReference type="PROSITE" id="PS51272"/>
    </source>
</evidence>
<evidence type="ECO:0000313" key="5">
    <source>
        <dbReference type="Proteomes" id="UP000232101"/>
    </source>
</evidence>
<comment type="caution">
    <text evidence="4">The sequence shown here is derived from an EMBL/GenBank/DDBJ whole genome shotgun (WGS) entry which is preliminary data.</text>
</comment>
<dbReference type="EMBL" id="PHQY01000646">
    <property type="protein sequence ID" value="PJO43128.1"/>
    <property type="molecule type" value="Genomic_DNA"/>
</dbReference>
<feature type="signal peptide" evidence="2">
    <location>
        <begin position="1"/>
        <end position="23"/>
    </location>
</feature>
<evidence type="ECO:0000313" key="4">
    <source>
        <dbReference type="EMBL" id="PJO43128.1"/>
    </source>
</evidence>
<sequence>MKKLVCALLLPLLIVTSGYTVQAAGFKDVPEDHYAYEAIMWAEEYDIVNGYADGTFKPNATITEQQFAKLLANFYELESPYDELKKQTPAANWSDEFYNRLASYGVPLNGYFDNTIRAASVKRGVVAQAITHLANGKSGLDQSIQFLLDYYISTGQNPQYENRNLQKFFGVTNNMTRAQVVTMLYRMDKRNFYEISEDAQALHENKSNISLNMRAKNGQNQLDKTMQLTTPSKSAWDGTYFYYYKWGTGSTDFNRRDAYISNTTSKNFNIFITANDGIAAGSVDGTATITSSTKAVMNKSSNGNRCVLEFERLNNALKITEVDCRTMHDEGTNFSGTLKKQ</sequence>
<gene>
    <name evidence="4" type="ORF">CWD94_15345</name>
</gene>
<reference evidence="4 5" key="1">
    <citation type="submission" date="2017-11" db="EMBL/GenBank/DDBJ databases">
        <title>Bacterial isolate from king chilli rhizosphere.</title>
        <authorList>
            <person name="Takhelmayum P."/>
            <person name="Sarangthem I."/>
        </authorList>
    </citation>
    <scope>NUCLEOTIDE SEQUENCE [LARGE SCALE GENOMIC DNA]</scope>
    <source>
        <strain evidence="5">t26</strain>
    </source>
</reference>
<proteinExistence type="predicted"/>
<name>A0A2M9Q4X7_9BACI</name>
<accession>A0A2M9Q4X7</accession>
<feature type="domain" description="SLH" evidence="3">
    <location>
        <begin position="22"/>
        <end position="85"/>
    </location>
</feature>
<dbReference type="Pfam" id="PF00395">
    <property type="entry name" value="SLH"/>
    <property type="match status" value="1"/>
</dbReference>
<dbReference type="PROSITE" id="PS51272">
    <property type="entry name" value="SLH"/>
    <property type="match status" value="1"/>
</dbReference>
<feature type="chain" id="PRO_5014909495" evidence="2">
    <location>
        <begin position="24"/>
        <end position="341"/>
    </location>
</feature>
<protein>
    <submittedName>
        <fullName evidence="4">S-layer homology domain-containing protein</fullName>
    </submittedName>
</protein>
<dbReference type="PANTHER" id="PTHR43308">
    <property type="entry name" value="OUTER MEMBRANE PROTEIN ALPHA-RELATED"/>
    <property type="match status" value="1"/>
</dbReference>
<evidence type="ECO:0000256" key="2">
    <source>
        <dbReference type="SAM" id="SignalP"/>
    </source>
</evidence>
<organism evidence="4 5">
    <name type="scientific">Lysinibacillus xylanilyticus</name>
    <dbReference type="NCBI Taxonomy" id="582475"/>
    <lineage>
        <taxon>Bacteria</taxon>
        <taxon>Bacillati</taxon>
        <taxon>Bacillota</taxon>
        <taxon>Bacilli</taxon>
        <taxon>Bacillales</taxon>
        <taxon>Bacillaceae</taxon>
        <taxon>Lysinibacillus</taxon>
    </lineage>
</organism>
<dbReference type="InterPro" id="IPR001119">
    <property type="entry name" value="SLH_dom"/>
</dbReference>
<dbReference type="AlphaFoldDB" id="A0A2M9Q4X7"/>
<dbReference type="STRING" id="582475.ACZ11_06110"/>
<evidence type="ECO:0000256" key="1">
    <source>
        <dbReference type="ARBA" id="ARBA00022729"/>
    </source>
</evidence>
<keyword evidence="1 2" id="KW-0732">Signal</keyword>